<evidence type="ECO:0000313" key="3">
    <source>
        <dbReference type="Proteomes" id="UP001480595"/>
    </source>
</evidence>
<feature type="compositionally biased region" description="Basic and acidic residues" evidence="1">
    <location>
        <begin position="518"/>
        <end position="536"/>
    </location>
</feature>
<feature type="region of interest" description="Disordered" evidence="1">
    <location>
        <begin position="207"/>
        <end position="229"/>
    </location>
</feature>
<comment type="caution">
    <text evidence="2">The sequence shown here is derived from an EMBL/GenBank/DDBJ whole genome shotgun (WGS) entry which is preliminary data.</text>
</comment>
<feature type="region of interest" description="Disordered" evidence="1">
    <location>
        <begin position="446"/>
        <end position="468"/>
    </location>
</feature>
<organism evidence="2 3">
    <name type="scientific">Apiospora phragmitis</name>
    <dbReference type="NCBI Taxonomy" id="2905665"/>
    <lineage>
        <taxon>Eukaryota</taxon>
        <taxon>Fungi</taxon>
        <taxon>Dikarya</taxon>
        <taxon>Ascomycota</taxon>
        <taxon>Pezizomycotina</taxon>
        <taxon>Sordariomycetes</taxon>
        <taxon>Xylariomycetidae</taxon>
        <taxon>Amphisphaeriales</taxon>
        <taxon>Apiosporaceae</taxon>
        <taxon>Apiospora</taxon>
    </lineage>
</organism>
<reference evidence="2 3" key="1">
    <citation type="submission" date="2023-01" db="EMBL/GenBank/DDBJ databases">
        <title>Analysis of 21 Apiospora genomes using comparative genomics revels a genus with tremendous synthesis potential of carbohydrate active enzymes and secondary metabolites.</title>
        <authorList>
            <person name="Sorensen T."/>
        </authorList>
    </citation>
    <scope>NUCLEOTIDE SEQUENCE [LARGE SCALE GENOMIC DNA]</scope>
    <source>
        <strain evidence="2 3">CBS 135458</strain>
    </source>
</reference>
<dbReference type="RefSeq" id="XP_066712271.1">
    <property type="nucleotide sequence ID" value="XM_066863161.1"/>
</dbReference>
<sequence length="536" mass="61249">MFNNPSGRQLQGKSWVNRPIEPGEVRRSHVRRSGLTLWIGWTPAQANDRYPNGDSNKCKLRECAFDSRSIKTGDPRVVFDERCNEKGDAVDPYYNAAYCHLYCVEKHFNLMQLAHVLDVRLDDRNLDKEERNLSALKPEEYDTCRKWFESSWPRYRKWYNSEYIPAKDRREAARKYSPSAAVPAPAVEDFREWEHSLTSSLMEKSIELESKGKASQRKRRRIVKPDSCDRDMHRGDLDFANAARHKRATQGVGYVWDDFQREKRKRQEENWESFYPGLKPQDISGPGQQMGPLCQPPHWIIESTLSSRPGKRSRLSDDESGPGAEPSRPTKRPRHQASNGMAIIEEHPSRIWTPETAPYAELPKMEPLDYSAGMQYASELLVDGTGFAYQPPYEMPGMHPFSAMNPEQLQNLGPDTVDAVMADGTSLNPDMSLYNFTSQDDAMGFKEEDEENGGGGEPEIKESCNDSSSELYKIPEYKAPEEVKAQGAADFYSFINQEDSPPLSPGKRRKRDDDNEEDGGKGEQHDIKRRCSESSR</sequence>
<accession>A0ABR1TTW7</accession>
<keyword evidence="3" id="KW-1185">Reference proteome</keyword>
<feature type="region of interest" description="Disordered" evidence="1">
    <location>
        <begin position="489"/>
        <end position="536"/>
    </location>
</feature>
<gene>
    <name evidence="2" type="ORF">PG994_011752</name>
</gene>
<dbReference type="EMBL" id="JAQQWL010000011">
    <property type="protein sequence ID" value="KAK8050022.1"/>
    <property type="molecule type" value="Genomic_DNA"/>
</dbReference>
<dbReference type="Proteomes" id="UP001480595">
    <property type="component" value="Unassembled WGS sequence"/>
</dbReference>
<protein>
    <submittedName>
        <fullName evidence="2">Uncharacterized protein</fullName>
    </submittedName>
</protein>
<evidence type="ECO:0000256" key="1">
    <source>
        <dbReference type="SAM" id="MobiDB-lite"/>
    </source>
</evidence>
<name>A0ABR1TTW7_9PEZI</name>
<proteinExistence type="predicted"/>
<feature type="region of interest" description="Disordered" evidence="1">
    <location>
        <begin position="304"/>
        <end position="337"/>
    </location>
</feature>
<evidence type="ECO:0000313" key="2">
    <source>
        <dbReference type="EMBL" id="KAK8050022.1"/>
    </source>
</evidence>
<dbReference type="GeneID" id="92096224"/>